<feature type="region of interest" description="Disordered" evidence="1">
    <location>
        <begin position="540"/>
        <end position="572"/>
    </location>
</feature>
<dbReference type="OrthoDB" id="10553294at2759"/>
<dbReference type="EMBL" id="REGN01000508">
    <property type="protein sequence ID" value="RNA41380.1"/>
    <property type="molecule type" value="Genomic_DNA"/>
</dbReference>
<feature type="compositionally biased region" description="Polar residues" evidence="1">
    <location>
        <begin position="664"/>
        <end position="674"/>
    </location>
</feature>
<dbReference type="Proteomes" id="UP000276133">
    <property type="component" value="Unassembled WGS sequence"/>
</dbReference>
<dbReference type="AlphaFoldDB" id="A0A3M7T0N2"/>
<feature type="compositionally biased region" description="Low complexity" evidence="1">
    <location>
        <begin position="561"/>
        <end position="572"/>
    </location>
</feature>
<comment type="caution">
    <text evidence="2">The sequence shown here is derived from an EMBL/GenBank/DDBJ whole genome shotgun (WGS) entry which is preliminary data.</text>
</comment>
<organism evidence="2 3">
    <name type="scientific">Brachionus plicatilis</name>
    <name type="common">Marine rotifer</name>
    <name type="synonym">Brachionus muelleri</name>
    <dbReference type="NCBI Taxonomy" id="10195"/>
    <lineage>
        <taxon>Eukaryota</taxon>
        <taxon>Metazoa</taxon>
        <taxon>Spiralia</taxon>
        <taxon>Gnathifera</taxon>
        <taxon>Rotifera</taxon>
        <taxon>Eurotatoria</taxon>
        <taxon>Monogononta</taxon>
        <taxon>Pseudotrocha</taxon>
        <taxon>Ploima</taxon>
        <taxon>Brachionidae</taxon>
        <taxon>Brachionus</taxon>
    </lineage>
</organism>
<feature type="region of interest" description="Disordered" evidence="1">
    <location>
        <begin position="330"/>
        <end position="349"/>
    </location>
</feature>
<reference evidence="2 3" key="1">
    <citation type="journal article" date="2018" name="Sci. Rep.">
        <title>Genomic signatures of local adaptation to the degree of environmental predictability in rotifers.</title>
        <authorList>
            <person name="Franch-Gras L."/>
            <person name="Hahn C."/>
            <person name="Garcia-Roger E.M."/>
            <person name="Carmona M.J."/>
            <person name="Serra M."/>
            <person name="Gomez A."/>
        </authorList>
    </citation>
    <scope>NUCLEOTIDE SEQUENCE [LARGE SCALE GENOMIC DNA]</scope>
    <source>
        <strain evidence="2">HYR1</strain>
    </source>
</reference>
<evidence type="ECO:0000256" key="1">
    <source>
        <dbReference type="SAM" id="MobiDB-lite"/>
    </source>
</evidence>
<accession>A0A3M7T0N2</accession>
<protein>
    <submittedName>
        <fullName evidence="2">Uncharacterized protein</fullName>
    </submittedName>
</protein>
<gene>
    <name evidence="2" type="ORF">BpHYR1_011939</name>
</gene>
<name>A0A3M7T0N2_BRAPC</name>
<proteinExistence type="predicted"/>
<evidence type="ECO:0000313" key="3">
    <source>
        <dbReference type="Proteomes" id="UP000276133"/>
    </source>
</evidence>
<keyword evidence="3" id="KW-1185">Reference proteome</keyword>
<evidence type="ECO:0000313" key="2">
    <source>
        <dbReference type="EMBL" id="RNA41380.1"/>
    </source>
</evidence>
<feature type="region of interest" description="Disordered" evidence="1">
    <location>
        <begin position="664"/>
        <end position="686"/>
    </location>
</feature>
<sequence>MIVSQDKSDSVMIASLSTISTPSSSTSSFEEAKCTTDSKLAEEQSIFHEASLAQAECDDDDDLEQDCDPSKKSYSNFEFMDEENQAEVADHLEGLSCVQKESPRAYRVEECLANEAKEYWATIDFYNNSKIAFNKRLKSVKSKRDKLNLEMKERQSGQLNGHRVTPDGADASQTDLCNCVKCSIIIHEALIQGLQNVHEILCKKCHSKLNSCKCILSRESCISQEKINLECNGDKSSSPSHLKNSLNKTELNHFEDKLFNIKNELAHYFTLNNLKVNLSETSLDVFQLLLQLSDTVLDLNNQLSSSTNVNQLFLLNSNSNLNQNLFSTFESKPSAQPEQPPKPTDSKSNKIENFLQKNFYSTQSEVNAANKHLNNSITSIINKINNRSSNQKIEQLKRVFSSKSRSNSSNVANNQASKLIENVYDKTSVTQFVDSLLNCKSGDDLSRASSGFYSASSLLTMVNQEDGTNASLSDTSHSYSIKQAPNIKLSSTTTNIIARQIKKPSSSNIDLSEAKSFRHSILSTSSSNTDSSIDHSKFMTIQSPRSKEMSQMDCASRKKSGSNNTLSSNSSCTSPVPAMVVGGARKPSFKFENNTILNKVQHMNIKSKYASPHNLNGICEGGSLDKRCSLIDRQSEYDSDRCLVKRQQSVKCQYLVQTPVRSESSLDSGINFSSENDESKTISGFK</sequence>